<dbReference type="InterPro" id="IPR036388">
    <property type="entry name" value="WH-like_DNA-bd_sf"/>
</dbReference>
<comment type="caution">
    <text evidence="8">The sequence shown here is derived from an EMBL/GenBank/DDBJ whole genome shotgun (WGS) entry which is preliminary data.</text>
</comment>
<dbReference type="GO" id="GO:0003677">
    <property type="term" value="F:DNA binding"/>
    <property type="evidence" value="ECO:0007669"/>
    <property type="project" value="InterPro"/>
</dbReference>
<dbReference type="EMBL" id="JAGSOH010000029">
    <property type="protein sequence ID" value="MBR7827160.1"/>
    <property type="molecule type" value="Genomic_DNA"/>
</dbReference>
<dbReference type="PANTHER" id="PTHR30173">
    <property type="entry name" value="SIGMA 19 FACTOR"/>
    <property type="match status" value="1"/>
</dbReference>
<dbReference type="Pfam" id="PF04542">
    <property type="entry name" value="Sigma70_r2"/>
    <property type="match status" value="1"/>
</dbReference>
<dbReference type="AlphaFoldDB" id="A0A941IG86"/>
<reference evidence="8" key="1">
    <citation type="submission" date="2021-04" db="EMBL/GenBank/DDBJ databases">
        <title>Genome based classification of Actinospica acidithermotolerans sp. nov., an actinobacterium isolated from an Indonesian hot spring.</title>
        <authorList>
            <person name="Kusuma A.B."/>
            <person name="Putra K.E."/>
            <person name="Nafisah S."/>
            <person name="Loh J."/>
            <person name="Nouioui I."/>
            <person name="Goodfellow M."/>
        </authorList>
    </citation>
    <scope>NUCLEOTIDE SEQUENCE</scope>
    <source>
        <strain evidence="8">MGRD01-02</strain>
    </source>
</reference>
<protein>
    <submittedName>
        <fullName evidence="8">RNA polymerase sigma factor SigJ</fullName>
    </submittedName>
</protein>
<evidence type="ECO:0000259" key="6">
    <source>
        <dbReference type="Pfam" id="PF04542"/>
    </source>
</evidence>
<keyword evidence="9" id="KW-1185">Reference proteome</keyword>
<dbReference type="RefSeq" id="WP_212518306.1">
    <property type="nucleotide sequence ID" value="NZ_JAGSOH010000029.1"/>
</dbReference>
<name>A0A941IG86_9ACTN</name>
<keyword evidence="5" id="KW-0804">Transcription</keyword>
<dbReference type="PANTHER" id="PTHR30173:SF43">
    <property type="entry name" value="ECF RNA POLYMERASE SIGMA FACTOR SIGI-RELATED"/>
    <property type="match status" value="1"/>
</dbReference>
<keyword evidence="3" id="KW-0805">Transcription regulation</keyword>
<dbReference type="Pfam" id="PF08281">
    <property type="entry name" value="Sigma70_r4_2"/>
    <property type="match status" value="1"/>
</dbReference>
<gene>
    <name evidence="8" type="primary">sigJ</name>
    <name evidence="8" type="ORF">KDK95_12655</name>
</gene>
<comment type="similarity">
    <text evidence="1">Belongs to the sigma-70 factor family. ECF subfamily.</text>
</comment>
<evidence type="ECO:0000256" key="3">
    <source>
        <dbReference type="ARBA" id="ARBA00023015"/>
    </source>
</evidence>
<evidence type="ECO:0000256" key="5">
    <source>
        <dbReference type="ARBA" id="ARBA00023163"/>
    </source>
</evidence>
<dbReference type="Gene3D" id="3.10.450.50">
    <property type="match status" value="1"/>
</dbReference>
<sequence length="292" mass="31819">MAAAEDFEEHRRYLGAVAYRMLGSIADAEDVVQEAWLRWRDVDHAGVENPRAYLTTVVTRLCCNELDSARTRRESYYGEWLPEPLLDEAPGPQDRAEVGEQISYAVTALLERLSPAERAAFVLHDVFGVDFALIASALDRSEQAVRQLASRARRQIKDDGPRRTADRAVQRRAVEAFAGAVTQGDIMALMRVLDPDTVWHSDGGGIVRAGVRPILGADKVARLVLGLVRNFVEPGTTMGFVELDGETGIVVHGPDGAPIAVFGFCVDDSGLICESHAVVTPEKLTRVPSAAV</sequence>
<dbReference type="Proteomes" id="UP000676325">
    <property type="component" value="Unassembled WGS sequence"/>
</dbReference>
<dbReference type="GO" id="GO:0006352">
    <property type="term" value="P:DNA-templated transcription initiation"/>
    <property type="evidence" value="ECO:0007669"/>
    <property type="project" value="InterPro"/>
</dbReference>
<dbReference type="Gene3D" id="1.10.10.10">
    <property type="entry name" value="Winged helix-like DNA-binding domain superfamily/Winged helix DNA-binding domain"/>
    <property type="match status" value="1"/>
</dbReference>
<organism evidence="8 9">
    <name type="scientific">Actinospica acidithermotolerans</name>
    <dbReference type="NCBI Taxonomy" id="2828514"/>
    <lineage>
        <taxon>Bacteria</taxon>
        <taxon>Bacillati</taxon>
        <taxon>Actinomycetota</taxon>
        <taxon>Actinomycetes</taxon>
        <taxon>Catenulisporales</taxon>
        <taxon>Actinospicaceae</taxon>
        <taxon>Actinospica</taxon>
    </lineage>
</organism>
<evidence type="ECO:0000256" key="2">
    <source>
        <dbReference type="ARBA" id="ARBA00011344"/>
    </source>
</evidence>
<dbReference type="InterPro" id="IPR013324">
    <property type="entry name" value="RNA_pol_sigma_r3/r4-like"/>
</dbReference>
<feature type="domain" description="RNA polymerase sigma factor 70 region 4 type 2" evidence="7">
    <location>
        <begin position="105"/>
        <end position="156"/>
    </location>
</feature>
<proteinExistence type="inferred from homology"/>
<dbReference type="SUPFAM" id="SSF88659">
    <property type="entry name" value="Sigma3 and sigma4 domains of RNA polymerase sigma factors"/>
    <property type="match status" value="1"/>
</dbReference>
<evidence type="ECO:0000313" key="9">
    <source>
        <dbReference type="Proteomes" id="UP000676325"/>
    </source>
</evidence>
<dbReference type="SUPFAM" id="SSF88946">
    <property type="entry name" value="Sigma2 domain of RNA polymerase sigma factors"/>
    <property type="match status" value="1"/>
</dbReference>
<dbReference type="Gene3D" id="1.10.1740.10">
    <property type="match status" value="1"/>
</dbReference>
<evidence type="ECO:0000256" key="1">
    <source>
        <dbReference type="ARBA" id="ARBA00010641"/>
    </source>
</evidence>
<evidence type="ECO:0000256" key="4">
    <source>
        <dbReference type="ARBA" id="ARBA00023082"/>
    </source>
</evidence>
<dbReference type="InterPro" id="IPR014284">
    <property type="entry name" value="RNA_pol_sigma-70_dom"/>
</dbReference>
<dbReference type="NCBIfam" id="TIGR02937">
    <property type="entry name" value="sigma70-ECF"/>
    <property type="match status" value="1"/>
</dbReference>
<dbReference type="InterPro" id="IPR032710">
    <property type="entry name" value="NTF2-like_dom_sf"/>
</dbReference>
<accession>A0A941IG86</accession>
<dbReference type="SUPFAM" id="SSF54427">
    <property type="entry name" value="NTF2-like"/>
    <property type="match status" value="1"/>
</dbReference>
<comment type="subunit">
    <text evidence="2">Interacts transiently with the RNA polymerase catalytic core formed by RpoA, RpoB, RpoC and RpoZ (2 alpha, 1 beta, 1 beta' and 1 omega subunit) to form the RNA polymerase holoenzyme that can initiate transcription.</text>
</comment>
<feature type="domain" description="RNA polymerase sigma-70 region 2" evidence="6">
    <location>
        <begin position="7"/>
        <end position="70"/>
    </location>
</feature>
<evidence type="ECO:0000313" key="8">
    <source>
        <dbReference type="EMBL" id="MBR7827160.1"/>
    </source>
</evidence>
<dbReference type="InterPro" id="IPR052704">
    <property type="entry name" value="ECF_Sigma-70_Domain"/>
</dbReference>
<dbReference type="GO" id="GO:0016987">
    <property type="term" value="F:sigma factor activity"/>
    <property type="evidence" value="ECO:0007669"/>
    <property type="project" value="UniProtKB-KW"/>
</dbReference>
<dbReference type="InterPro" id="IPR013249">
    <property type="entry name" value="RNA_pol_sigma70_r4_t2"/>
</dbReference>
<dbReference type="InterPro" id="IPR007627">
    <property type="entry name" value="RNA_pol_sigma70_r2"/>
</dbReference>
<keyword evidence="4" id="KW-0731">Sigma factor</keyword>
<evidence type="ECO:0000259" key="7">
    <source>
        <dbReference type="Pfam" id="PF08281"/>
    </source>
</evidence>
<dbReference type="NCBIfam" id="NF007214">
    <property type="entry name" value="PRK09636.1"/>
    <property type="match status" value="1"/>
</dbReference>
<dbReference type="InterPro" id="IPR013325">
    <property type="entry name" value="RNA_pol_sigma_r2"/>
</dbReference>